<keyword evidence="4" id="KW-1185">Reference proteome</keyword>
<evidence type="ECO:0000259" key="2">
    <source>
        <dbReference type="PROSITE" id="PS50144"/>
    </source>
</evidence>
<reference evidence="3 4" key="1">
    <citation type="submission" date="2022-03" db="EMBL/GenBank/DDBJ databases">
        <authorList>
            <person name="Nunn A."/>
            <person name="Chopra R."/>
            <person name="Nunn A."/>
            <person name="Contreras Garrido A."/>
        </authorList>
    </citation>
    <scope>NUCLEOTIDE SEQUENCE [LARGE SCALE GENOMIC DNA]</scope>
</reference>
<dbReference type="PANTHER" id="PTHR46236">
    <property type="entry name" value="TRAF-LIKE SUPERFAMILY PROTEIN"/>
    <property type="match status" value="1"/>
</dbReference>
<sequence length="298" mass="34853">MKGLRKEKFWRDMDDQNNTTSFTLEIDNFSGKKSVISPNFLSGGCEWYVTVRFPDGVRINDHCMYMYLYVGNTESLRLGWKIRASYSFLVLNQSLEELYRCDEVCRLFCDHLRGRGWYVNLEKIQEKGLFQDHPDIAKNLREKDQLVKAAYMNDLLSLIETLNKPPCTLSLTELSKSLKELMVLEEAGFKLNWLKKKHDEVSLEWKKANFDATRDQEFEEHAKNLKAEENKEKVKAATCAARQDWLEGVVRSWNEWRVRMGFVVSVGKIEPIIKNPSRSEVRLSISAYAEFARRVQDL</sequence>
<evidence type="ECO:0000313" key="4">
    <source>
        <dbReference type="Proteomes" id="UP000836841"/>
    </source>
</evidence>
<dbReference type="EMBL" id="OU466862">
    <property type="protein sequence ID" value="CAH2069171.1"/>
    <property type="molecule type" value="Genomic_DNA"/>
</dbReference>
<evidence type="ECO:0000313" key="3">
    <source>
        <dbReference type="EMBL" id="CAH2069171.1"/>
    </source>
</evidence>
<dbReference type="Proteomes" id="UP000836841">
    <property type="component" value="Chromosome 6"/>
</dbReference>
<gene>
    <name evidence="3" type="ORF">TAV2_LOCUS19684</name>
</gene>
<keyword evidence="1" id="KW-0175">Coiled coil</keyword>
<dbReference type="InterPro" id="IPR008974">
    <property type="entry name" value="TRAF-like"/>
</dbReference>
<dbReference type="Gene3D" id="2.60.210.10">
    <property type="entry name" value="Apoptosis, Tumor Necrosis Factor Receptor Associated Protein 2, Chain A"/>
    <property type="match status" value="1"/>
</dbReference>
<dbReference type="CDD" id="cd00121">
    <property type="entry name" value="MATH"/>
    <property type="match status" value="1"/>
</dbReference>
<feature type="domain" description="MATH" evidence="2">
    <location>
        <begin position="19"/>
        <end position="152"/>
    </location>
</feature>
<name>A0AAU9SQ52_THLAR</name>
<organism evidence="3 4">
    <name type="scientific">Thlaspi arvense</name>
    <name type="common">Field penny-cress</name>
    <dbReference type="NCBI Taxonomy" id="13288"/>
    <lineage>
        <taxon>Eukaryota</taxon>
        <taxon>Viridiplantae</taxon>
        <taxon>Streptophyta</taxon>
        <taxon>Embryophyta</taxon>
        <taxon>Tracheophyta</taxon>
        <taxon>Spermatophyta</taxon>
        <taxon>Magnoliopsida</taxon>
        <taxon>eudicotyledons</taxon>
        <taxon>Gunneridae</taxon>
        <taxon>Pentapetalae</taxon>
        <taxon>rosids</taxon>
        <taxon>malvids</taxon>
        <taxon>Brassicales</taxon>
        <taxon>Brassicaceae</taxon>
        <taxon>Thlaspideae</taxon>
        <taxon>Thlaspi</taxon>
    </lineage>
</organism>
<dbReference type="InterPro" id="IPR050804">
    <property type="entry name" value="MCC"/>
</dbReference>
<dbReference type="PANTHER" id="PTHR46236:SF12">
    <property type="entry name" value="MATH DOMAIN-CONTAINING PROTEIN"/>
    <property type="match status" value="1"/>
</dbReference>
<dbReference type="AlphaFoldDB" id="A0AAU9SQ52"/>
<proteinExistence type="predicted"/>
<protein>
    <recommendedName>
        <fullName evidence="2">MATH domain-containing protein</fullName>
    </recommendedName>
</protein>
<accession>A0AAU9SQ52</accession>
<dbReference type="SUPFAM" id="SSF49599">
    <property type="entry name" value="TRAF domain-like"/>
    <property type="match status" value="1"/>
</dbReference>
<dbReference type="Pfam" id="PF22486">
    <property type="entry name" value="MATH_2"/>
    <property type="match status" value="1"/>
</dbReference>
<dbReference type="InterPro" id="IPR002083">
    <property type="entry name" value="MATH/TRAF_dom"/>
</dbReference>
<dbReference type="PROSITE" id="PS50144">
    <property type="entry name" value="MATH"/>
    <property type="match status" value="1"/>
</dbReference>
<evidence type="ECO:0000256" key="1">
    <source>
        <dbReference type="ARBA" id="ARBA00023054"/>
    </source>
</evidence>